<feature type="region of interest" description="Disordered" evidence="3">
    <location>
        <begin position="1"/>
        <end position="28"/>
    </location>
</feature>
<dbReference type="SMART" id="SM00369">
    <property type="entry name" value="LRR_TYP"/>
    <property type="match status" value="8"/>
</dbReference>
<dbReference type="InterPro" id="IPR001611">
    <property type="entry name" value="Leu-rich_rpt"/>
</dbReference>
<dbReference type="SUPFAM" id="SSF52058">
    <property type="entry name" value="L domain-like"/>
    <property type="match status" value="1"/>
</dbReference>
<dbReference type="AlphaFoldDB" id="A0AAV2YSV0"/>
<organism evidence="5 6">
    <name type="scientific">Lagenidium giganteum</name>
    <dbReference type="NCBI Taxonomy" id="4803"/>
    <lineage>
        <taxon>Eukaryota</taxon>
        <taxon>Sar</taxon>
        <taxon>Stramenopiles</taxon>
        <taxon>Oomycota</taxon>
        <taxon>Peronosporomycetes</taxon>
        <taxon>Pythiales</taxon>
        <taxon>Pythiaceae</taxon>
    </lineage>
</organism>
<keyword evidence="1" id="KW-0433">Leucine-rich repeat</keyword>
<protein>
    <recommendedName>
        <fullName evidence="4">Disease resistance R13L4/SHOC-2-like LRR domain-containing protein</fullName>
    </recommendedName>
</protein>
<evidence type="ECO:0000313" key="6">
    <source>
        <dbReference type="Proteomes" id="UP001146120"/>
    </source>
</evidence>
<accession>A0AAV2YSV0</accession>
<dbReference type="SMART" id="SM00364">
    <property type="entry name" value="LRR_BAC"/>
    <property type="match status" value="9"/>
</dbReference>
<dbReference type="EMBL" id="DAKRPA010000138">
    <property type="protein sequence ID" value="DAZ97351.1"/>
    <property type="molecule type" value="Genomic_DNA"/>
</dbReference>
<dbReference type="PANTHER" id="PTHR48051">
    <property type="match status" value="1"/>
</dbReference>
<dbReference type="GO" id="GO:0005737">
    <property type="term" value="C:cytoplasm"/>
    <property type="evidence" value="ECO:0007669"/>
    <property type="project" value="TreeGrafter"/>
</dbReference>
<proteinExistence type="predicted"/>
<dbReference type="InterPro" id="IPR032675">
    <property type="entry name" value="LRR_dom_sf"/>
</dbReference>
<sequence length="421" mass="46648">MGCGASVQDGPASGAVGKSTGIVSEGTNRSGVKRTVTLRRLTMKHTPKIDNEPAQRLHMLILELGPTGKMELTSVTAHAASGQESGTLVKNHIPCLKQIPGMILNMTQLTELNLRCNQIYVIPKEIEALRSLEVLVVAENQLFELPKELTRLSNLKLLDLSENHISALPDSMGELQNLEILRMNRNKLTALPDGLGGCQRLKIINFYNNQIESLGSGIAELTEIEELNLSNNAIFDFPTNIDKWRNMKQLYIQVNRLSKLPSLDALQSLELLQAHQNALKCFPEMGKLAHLKKIDVNNNQIREITPSFENLTALVHLNIRRNCLTSIPAFLCRCKSLEILDLGFNPLVPPVPADLVALPHLKTFLLDGTKITTLPIELIALRQVSRVNVGNCLRMDDQETCEVVTELREICAQNGGWLKTG</sequence>
<evidence type="ECO:0000256" key="2">
    <source>
        <dbReference type="ARBA" id="ARBA00022737"/>
    </source>
</evidence>
<dbReference type="InterPro" id="IPR055414">
    <property type="entry name" value="LRR_R13L4/SHOC2-like"/>
</dbReference>
<keyword evidence="2" id="KW-0677">Repeat</keyword>
<gene>
    <name evidence="5" type="ORF">N0F65_010785</name>
</gene>
<dbReference type="InterPro" id="IPR003591">
    <property type="entry name" value="Leu-rich_rpt_typical-subtyp"/>
</dbReference>
<dbReference type="Pfam" id="PF13855">
    <property type="entry name" value="LRR_8"/>
    <property type="match status" value="1"/>
</dbReference>
<dbReference type="PRINTS" id="PR00019">
    <property type="entry name" value="LEURICHRPT"/>
</dbReference>
<feature type="domain" description="Disease resistance R13L4/SHOC-2-like LRR" evidence="4">
    <location>
        <begin position="147"/>
        <end position="273"/>
    </location>
</feature>
<reference evidence="5" key="2">
    <citation type="journal article" date="2023" name="Microbiol Resour">
        <title>Decontamination and Annotation of the Draft Genome Sequence of the Oomycete Lagenidium giganteum ARSEF 373.</title>
        <authorList>
            <person name="Morgan W.R."/>
            <person name="Tartar A."/>
        </authorList>
    </citation>
    <scope>NUCLEOTIDE SEQUENCE</scope>
    <source>
        <strain evidence="5">ARSEF 373</strain>
    </source>
</reference>
<keyword evidence="6" id="KW-1185">Reference proteome</keyword>
<evidence type="ECO:0000313" key="5">
    <source>
        <dbReference type="EMBL" id="DAZ97351.1"/>
    </source>
</evidence>
<evidence type="ECO:0000259" key="4">
    <source>
        <dbReference type="Pfam" id="PF23598"/>
    </source>
</evidence>
<dbReference type="InterPro" id="IPR050216">
    <property type="entry name" value="LRR_domain-containing"/>
</dbReference>
<dbReference type="PROSITE" id="PS51450">
    <property type="entry name" value="LRR"/>
    <property type="match status" value="4"/>
</dbReference>
<dbReference type="PANTHER" id="PTHR48051:SF1">
    <property type="entry name" value="RAS SUPPRESSOR PROTEIN 1"/>
    <property type="match status" value="1"/>
</dbReference>
<dbReference type="Pfam" id="PF23598">
    <property type="entry name" value="LRR_14"/>
    <property type="match status" value="1"/>
</dbReference>
<name>A0AAV2YSV0_9STRA</name>
<evidence type="ECO:0000256" key="3">
    <source>
        <dbReference type="SAM" id="MobiDB-lite"/>
    </source>
</evidence>
<reference evidence="5" key="1">
    <citation type="submission" date="2022-11" db="EMBL/GenBank/DDBJ databases">
        <authorList>
            <person name="Morgan W.R."/>
            <person name="Tartar A."/>
        </authorList>
    </citation>
    <scope>NUCLEOTIDE SEQUENCE</scope>
    <source>
        <strain evidence="5">ARSEF 373</strain>
    </source>
</reference>
<evidence type="ECO:0000256" key="1">
    <source>
        <dbReference type="ARBA" id="ARBA00022614"/>
    </source>
</evidence>
<dbReference type="Gene3D" id="3.80.10.10">
    <property type="entry name" value="Ribonuclease Inhibitor"/>
    <property type="match status" value="1"/>
</dbReference>
<dbReference type="Proteomes" id="UP001146120">
    <property type="component" value="Unassembled WGS sequence"/>
</dbReference>
<comment type="caution">
    <text evidence="5">The sequence shown here is derived from an EMBL/GenBank/DDBJ whole genome shotgun (WGS) entry which is preliminary data.</text>
</comment>